<evidence type="ECO:0000256" key="2">
    <source>
        <dbReference type="ARBA" id="ARBA00022723"/>
    </source>
</evidence>
<evidence type="ECO:0000313" key="7">
    <source>
        <dbReference type="Proteomes" id="UP001234178"/>
    </source>
</evidence>
<dbReference type="Proteomes" id="UP001234178">
    <property type="component" value="Unassembled WGS sequence"/>
</dbReference>
<evidence type="ECO:0000256" key="4">
    <source>
        <dbReference type="ARBA" id="ARBA00022833"/>
    </source>
</evidence>
<proteinExistence type="predicted"/>
<sequence length="255" mass="28974">MAAEIFQPVDAIIGFKQVNGEHSGTNLGEQFYDIVSSFQLNEQMLALTTDNASSNGTFIDHIIYLSRNTYRPFKKEYWIRCFAHLRDLVVGIKSSPQWIEKIQRIAKYYEVEDEELDYEEDEKFFLDGGLIPTDLLPILDCPTKDFAVLTTYVEVSQYPTLSLVVPMYNRLLDQLEEASRDHSKHPLLVQGAAAGFAKLSSYYNKAFPLVMAATFVDPRCKMKYFIDNGWSTGGGTYDAYIGTDENLIISRVKPA</sequence>
<reference evidence="6 7" key="1">
    <citation type="journal article" date="2023" name="Nucleic Acids Res.">
        <title>The hologenome of Daphnia magna reveals possible DNA methylation and microbiome-mediated evolution of the host genome.</title>
        <authorList>
            <person name="Chaturvedi A."/>
            <person name="Li X."/>
            <person name="Dhandapani V."/>
            <person name="Marshall H."/>
            <person name="Kissane S."/>
            <person name="Cuenca-Cambronero M."/>
            <person name="Asole G."/>
            <person name="Calvet F."/>
            <person name="Ruiz-Romero M."/>
            <person name="Marangio P."/>
            <person name="Guigo R."/>
            <person name="Rago D."/>
            <person name="Mirbahai L."/>
            <person name="Eastwood N."/>
            <person name="Colbourne J.K."/>
            <person name="Zhou J."/>
            <person name="Mallon E."/>
            <person name="Orsini L."/>
        </authorList>
    </citation>
    <scope>NUCLEOTIDE SEQUENCE [LARGE SCALE GENOMIC DNA]</scope>
    <source>
        <strain evidence="6">LRV0_1</strain>
    </source>
</reference>
<protein>
    <submittedName>
        <fullName evidence="6">Uncharacterized protein</fullName>
    </submittedName>
</protein>
<evidence type="ECO:0000256" key="3">
    <source>
        <dbReference type="ARBA" id="ARBA00022771"/>
    </source>
</evidence>
<accession>A0ABQ9ZWR1</accession>
<dbReference type="PANTHER" id="PTHR46481">
    <property type="entry name" value="ZINC FINGER BED DOMAIN-CONTAINING PROTEIN 4"/>
    <property type="match status" value="1"/>
</dbReference>
<dbReference type="SUPFAM" id="SSF53098">
    <property type="entry name" value="Ribonuclease H-like"/>
    <property type="match status" value="1"/>
</dbReference>
<gene>
    <name evidence="6" type="ORF">OUZ56_032286</name>
</gene>
<organism evidence="6 7">
    <name type="scientific">Daphnia magna</name>
    <dbReference type="NCBI Taxonomy" id="35525"/>
    <lineage>
        <taxon>Eukaryota</taxon>
        <taxon>Metazoa</taxon>
        <taxon>Ecdysozoa</taxon>
        <taxon>Arthropoda</taxon>
        <taxon>Crustacea</taxon>
        <taxon>Branchiopoda</taxon>
        <taxon>Diplostraca</taxon>
        <taxon>Cladocera</taxon>
        <taxon>Anomopoda</taxon>
        <taxon>Daphniidae</taxon>
        <taxon>Daphnia</taxon>
    </lineage>
</organism>
<keyword evidence="2" id="KW-0479">Metal-binding</keyword>
<dbReference type="PANTHER" id="PTHR46481:SF10">
    <property type="entry name" value="ZINC FINGER BED DOMAIN-CONTAINING PROTEIN 39"/>
    <property type="match status" value="1"/>
</dbReference>
<keyword evidence="3" id="KW-0863">Zinc-finger</keyword>
<evidence type="ECO:0000313" key="6">
    <source>
        <dbReference type="EMBL" id="KAK4017339.1"/>
    </source>
</evidence>
<keyword evidence="4" id="KW-0862">Zinc</keyword>
<comment type="caution">
    <text evidence="6">The sequence shown here is derived from an EMBL/GenBank/DDBJ whole genome shotgun (WGS) entry which is preliminary data.</text>
</comment>
<dbReference type="InterPro" id="IPR012337">
    <property type="entry name" value="RNaseH-like_sf"/>
</dbReference>
<dbReference type="EMBL" id="JAOYFB010000005">
    <property type="protein sequence ID" value="KAK4017339.1"/>
    <property type="molecule type" value="Genomic_DNA"/>
</dbReference>
<evidence type="ECO:0000256" key="5">
    <source>
        <dbReference type="ARBA" id="ARBA00023242"/>
    </source>
</evidence>
<comment type="subcellular location">
    <subcellularLocation>
        <location evidence="1">Nucleus</location>
    </subcellularLocation>
</comment>
<name>A0ABQ9ZWR1_9CRUS</name>
<evidence type="ECO:0000256" key="1">
    <source>
        <dbReference type="ARBA" id="ARBA00004123"/>
    </source>
</evidence>
<keyword evidence="5" id="KW-0539">Nucleus</keyword>
<dbReference type="InterPro" id="IPR052035">
    <property type="entry name" value="ZnF_BED_domain_contain"/>
</dbReference>
<keyword evidence="7" id="KW-1185">Reference proteome</keyword>